<proteinExistence type="inferred from homology"/>
<organism evidence="3 4">
    <name type="scientific">Corallincola platygyrae</name>
    <dbReference type="NCBI Taxonomy" id="1193278"/>
    <lineage>
        <taxon>Bacteria</taxon>
        <taxon>Pseudomonadati</taxon>
        <taxon>Pseudomonadota</taxon>
        <taxon>Gammaproteobacteria</taxon>
        <taxon>Alteromonadales</taxon>
        <taxon>Psychromonadaceae</taxon>
        <taxon>Corallincola</taxon>
    </lineage>
</organism>
<dbReference type="HAMAP" id="MF_00003">
    <property type="entry name" value="RbfA"/>
    <property type="match status" value="1"/>
</dbReference>
<dbReference type="InterPro" id="IPR023799">
    <property type="entry name" value="RbfA_dom_sf"/>
</dbReference>
<keyword evidence="1 2" id="KW-0690">Ribosome biogenesis</keyword>
<dbReference type="Gene3D" id="3.30.300.20">
    <property type="match status" value="1"/>
</dbReference>
<evidence type="ECO:0000256" key="2">
    <source>
        <dbReference type="HAMAP-Rule" id="MF_00003"/>
    </source>
</evidence>
<comment type="similarity">
    <text evidence="2">Belongs to the RbfA family.</text>
</comment>
<comment type="subunit">
    <text evidence="2">Monomer. Binds 30S ribosomal subunits, but not 50S ribosomal subunits or 70S ribosomes.</text>
</comment>
<dbReference type="InterPro" id="IPR000238">
    <property type="entry name" value="RbfA"/>
</dbReference>
<name>A0ABW4XJM0_9GAMM</name>
<dbReference type="SUPFAM" id="SSF89919">
    <property type="entry name" value="Ribosome-binding factor A, RbfA"/>
    <property type="match status" value="1"/>
</dbReference>
<comment type="function">
    <text evidence="2">One of several proteins that assist in the late maturation steps of the functional core of the 30S ribosomal subunit. Associates with free 30S ribosomal subunits (but not with 30S subunits that are part of 70S ribosomes or polysomes). Required for efficient processing of 16S rRNA. May interact with the 5'-terminal helix region of 16S rRNA.</text>
</comment>
<keyword evidence="2" id="KW-0963">Cytoplasm</keyword>
<dbReference type="Proteomes" id="UP001597380">
    <property type="component" value="Unassembled WGS sequence"/>
</dbReference>
<dbReference type="InterPro" id="IPR020053">
    <property type="entry name" value="Ribosome-bd_factorA_CS"/>
</dbReference>
<dbReference type="PANTHER" id="PTHR33515">
    <property type="entry name" value="RIBOSOME-BINDING FACTOR A, CHLOROPLASTIC-RELATED"/>
    <property type="match status" value="1"/>
</dbReference>
<dbReference type="InterPro" id="IPR015946">
    <property type="entry name" value="KH_dom-like_a/b"/>
</dbReference>
<reference evidence="4" key="1">
    <citation type="journal article" date="2019" name="Int. J. Syst. Evol. Microbiol.">
        <title>The Global Catalogue of Microorganisms (GCM) 10K type strain sequencing project: providing services to taxonomists for standard genome sequencing and annotation.</title>
        <authorList>
            <consortium name="The Broad Institute Genomics Platform"/>
            <consortium name="The Broad Institute Genome Sequencing Center for Infectious Disease"/>
            <person name="Wu L."/>
            <person name="Ma J."/>
        </authorList>
    </citation>
    <scope>NUCLEOTIDE SEQUENCE [LARGE SCALE GENOMIC DNA]</scope>
    <source>
        <strain evidence="4">CGMCC 1.10992</strain>
    </source>
</reference>
<protein>
    <recommendedName>
        <fullName evidence="2">Ribosome-binding factor A</fullName>
    </recommendedName>
</protein>
<dbReference type="PROSITE" id="PS01319">
    <property type="entry name" value="RBFA"/>
    <property type="match status" value="1"/>
</dbReference>
<dbReference type="NCBIfam" id="TIGR00082">
    <property type="entry name" value="rbfA"/>
    <property type="match status" value="1"/>
</dbReference>
<keyword evidence="4" id="KW-1185">Reference proteome</keyword>
<dbReference type="RefSeq" id="WP_345338125.1">
    <property type="nucleotide sequence ID" value="NZ_BAABLI010000004.1"/>
</dbReference>
<evidence type="ECO:0000313" key="3">
    <source>
        <dbReference type="EMBL" id="MFD2094871.1"/>
    </source>
</evidence>
<sequence>MANSNRVFRVGQQVQQAIAIILQREIRDDRLGMVTVSDVEMSRDLAYAKVFVTFLFDEQEKVDAAMEALEEHKKMIRMLLGSAVKLRVTPEVRFQFDSSLVEGMRLSNLATQAVAEDKRRHVDEDNESEESEK</sequence>
<evidence type="ECO:0000313" key="4">
    <source>
        <dbReference type="Proteomes" id="UP001597380"/>
    </source>
</evidence>
<comment type="caution">
    <text evidence="3">The sequence shown here is derived from an EMBL/GenBank/DDBJ whole genome shotgun (WGS) entry which is preliminary data.</text>
</comment>
<evidence type="ECO:0000256" key="1">
    <source>
        <dbReference type="ARBA" id="ARBA00022517"/>
    </source>
</evidence>
<accession>A0ABW4XJM0</accession>
<dbReference type="PANTHER" id="PTHR33515:SF1">
    <property type="entry name" value="RIBOSOME-BINDING FACTOR A, CHLOROPLASTIC-RELATED"/>
    <property type="match status" value="1"/>
</dbReference>
<dbReference type="Pfam" id="PF02033">
    <property type="entry name" value="RBFA"/>
    <property type="match status" value="1"/>
</dbReference>
<comment type="subcellular location">
    <subcellularLocation>
        <location evidence="2">Cytoplasm</location>
    </subcellularLocation>
</comment>
<gene>
    <name evidence="2 3" type="primary">rbfA</name>
    <name evidence="3" type="ORF">ACFSJ3_02665</name>
</gene>
<dbReference type="EMBL" id="JBHUHT010000007">
    <property type="protein sequence ID" value="MFD2094871.1"/>
    <property type="molecule type" value="Genomic_DNA"/>
</dbReference>